<dbReference type="SUPFAM" id="SSF52172">
    <property type="entry name" value="CheY-like"/>
    <property type="match status" value="1"/>
</dbReference>
<dbReference type="PROSITE" id="PS00622">
    <property type="entry name" value="HTH_LUXR_1"/>
    <property type="match status" value="1"/>
</dbReference>
<evidence type="ECO:0000259" key="3">
    <source>
        <dbReference type="PROSITE" id="PS50043"/>
    </source>
</evidence>
<dbReference type="Gene3D" id="3.40.50.2300">
    <property type="match status" value="1"/>
</dbReference>
<evidence type="ECO:0000313" key="6">
    <source>
        <dbReference type="Proteomes" id="UP000440096"/>
    </source>
</evidence>
<dbReference type="PROSITE" id="PS50043">
    <property type="entry name" value="HTH_LUXR_2"/>
    <property type="match status" value="1"/>
</dbReference>
<dbReference type="InterPro" id="IPR011006">
    <property type="entry name" value="CheY-like_superfamily"/>
</dbReference>
<dbReference type="GO" id="GO:0003677">
    <property type="term" value="F:DNA binding"/>
    <property type="evidence" value="ECO:0007669"/>
    <property type="project" value="UniProtKB-KW"/>
</dbReference>
<comment type="caution">
    <text evidence="5">The sequence shown here is derived from an EMBL/GenBank/DDBJ whole genome shotgun (WGS) entry which is preliminary data.</text>
</comment>
<dbReference type="SMART" id="SM00421">
    <property type="entry name" value="HTH_LUXR"/>
    <property type="match status" value="1"/>
</dbReference>
<dbReference type="AlphaFoldDB" id="A0A6N7Z8G6"/>
<keyword evidence="1" id="KW-0238">DNA-binding</keyword>
<dbReference type="InterPro" id="IPR000792">
    <property type="entry name" value="Tscrpt_reg_LuxR_C"/>
</dbReference>
<feature type="domain" description="HTH luxR-type" evidence="3">
    <location>
        <begin position="147"/>
        <end position="212"/>
    </location>
</feature>
<dbReference type="CDD" id="cd06170">
    <property type="entry name" value="LuxR_C_like"/>
    <property type="match status" value="1"/>
</dbReference>
<evidence type="ECO:0000256" key="1">
    <source>
        <dbReference type="ARBA" id="ARBA00023125"/>
    </source>
</evidence>
<dbReference type="Proteomes" id="UP000440096">
    <property type="component" value="Unassembled WGS sequence"/>
</dbReference>
<proteinExistence type="predicted"/>
<dbReference type="OrthoDB" id="5189221at2"/>
<comment type="caution">
    <text evidence="2">Lacks conserved residue(s) required for the propagation of feature annotation.</text>
</comment>
<gene>
    <name evidence="5" type="ORF">GKO32_28900</name>
</gene>
<dbReference type="InterPro" id="IPR016032">
    <property type="entry name" value="Sig_transdc_resp-reg_C-effctor"/>
</dbReference>
<sequence length="227" mass="24687">MTTVLLVNSRPILSAGLRFLIEAQHDLQVVGVEASVSSACAAVASMLRPPDVVVYEDRDADRSTFEKLRQLSQRAGSPAVLLVTDEYSEDTALGALIAGARGYQPATVPTRQLVDSVRSVASGGLVLPARAHQDLVTRLRPQFDSRHRKALARLTERERRVLALLETGLSNHDIARELHIAEATVKKHLTHLLRKLGVQSRLEAALYATGSPGRDRFRGAESRASAS</sequence>
<dbReference type="PRINTS" id="PR00038">
    <property type="entry name" value="HTHLUXR"/>
</dbReference>
<dbReference type="PANTHER" id="PTHR43214">
    <property type="entry name" value="TWO-COMPONENT RESPONSE REGULATOR"/>
    <property type="match status" value="1"/>
</dbReference>
<keyword evidence="6" id="KW-1185">Reference proteome</keyword>
<evidence type="ECO:0000259" key="4">
    <source>
        <dbReference type="PROSITE" id="PS50110"/>
    </source>
</evidence>
<dbReference type="Pfam" id="PF00196">
    <property type="entry name" value="GerE"/>
    <property type="match status" value="1"/>
</dbReference>
<dbReference type="EMBL" id="WMBA01000057">
    <property type="protein sequence ID" value="MTD57971.1"/>
    <property type="molecule type" value="Genomic_DNA"/>
</dbReference>
<accession>A0A6N7Z8G6</accession>
<dbReference type="GO" id="GO:0006355">
    <property type="term" value="P:regulation of DNA-templated transcription"/>
    <property type="evidence" value="ECO:0007669"/>
    <property type="project" value="InterPro"/>
</dbReference>
<dbReference type="InterPro" id="IPR001789">
    <property type="entry name" value="Sig_transdc_resp-reg_receiver"/>
</dbReference>
<name>A0A6N7Z8G6_9PSEU</name>
<dbReference type="InterPro" id="IPR039420">
    <property type="entry name" value="WalR-like"/>
</dbReference>
<feature type="domain" description="Response regulatory" evidence="4">
    <location>
        <begin position="3"/>
        <end position="121"/>
    </location>
</feature>
<evidence type="ECO:0000313" key="5">
    <source>
        <dbReference type="EMBL" id="MTD57971.1"/>
    </source>
</evidence>
<dbReference type="PROSITE" id="PS50110">
    <property type="entry name" value="RESPONSE_REGULATORY"/>
    <property type="match status" value="1"/>
</dbReference>
<protein>
    <recommendedName>
        <fullName evidence="7">Response regulator</fullName>
    </recommendedName>
</protein>
<dbReference type="RefSeq" id="WP_154760076.1">
    <property type="nucleotide sequence ID" value="NZ_WMBA01000057.1"/>
</dbReference>
<evidence type="ECO:0000256" key="2">
    <source>
        <dbReference type="PROSITE-ProRule" id="PRU00169"/>
    </source>
</evidence>
<organism evidence="5 6">
    <name type="scientific">Amycolatopsis pithecellobii</name>
    <dbReference type="NCBI Taxonomy" id="664692"/>
    <lineage>
        <taxon>Bacteria</taxon>
        <taxon>Bacillati</taxon>
        <taxon>Actinomycetota</taxon>
        <taxon>Actinomycetes</taxon>
        <taxon>Pseudonocardiales</taxon>
        <taxon>Pseudonocardiaceae</taxon>
        <taxon>Amycolatopsis</taxon>
    </lineage>
</organism>
<dbReference type="SUPFAM" id="SSF46894">
    <property type="entry name" value="C-terminal effector domain of the bipartite response regulators"/>
    <property type="match status" value="1"/>
</dbReference>
<reference evidence="5 6" key="1">
    <citation type="submission" date="2019-11" db="EMBL/GenBank/DDBJ databases">
        <title>Draft genome of Amycolatopsis RM579.</title>
        <authorList>
            <person name="Duangmal K."/>
            <person name="Mingma R."/>
        </authorList>
    </citation>
    <scope>NUCLEOTIDE SEQUENCE [LARGE SCALE GENOMIC DNA]</scope>
    <source>
        <strain evidence="5 6">RM579</strain>
    </source>
</reference>
<evidence type="ECO:0008006" key="7">
    <source>
        <dbReference type="Google" id="ProtNLM"/>
    </source>
</evidence>
<dbReference type="GO" id="GO:0000160">
    <property type="term" value="P:phosphorelay signal transduction system"/>
    <property type="evidence" value="ECO:0007669"/>
    <property type="project" value="InterPro"/>
</dbReference>